<proteinExistence type="predicted"/>
<dbReference type="PROSITE" id="PS51257">
    <property type="entry name" value="PROKAR_LIPOPROTEIN"/>
    <property type="match status" value="1"/>
</dbReference>
<dbReference type="RefSeq" id="WP_205105770.1">
    <property type="nucleotide sequence ID" value="NZ_JACJJG010000109.1"/>
</dbReference>
<keyword evidence="3" id="KW-1185">Reference proteome</keyword>
<reference evidence="2" key="1">
    <citation type="submission" date="2020-08" db="EMBL/GenBank/DDBJ databases">
        <authorList>
            <person name="Cejkova D."/>
            <person name="Kubasova T."/>
            <person name="Jahodarova E."/>
            <person name="Rychlik I."/>
        </authorList>
    </citation>
    <scope>NUCLEOTIDE SEQUENCE</scope>
    <source>
        <strain evidence="2">An824</strain>
    </source>
</reference>
<dbReference type="Pfam" id="PF16128">
    <property type="entry name" value="DUF4840"/>
    <property type="match status" value="1"/>
</dbReference>
<evidence type="ECO:0000256" key="1">
    <source>
        <dbReference type="SAM" id="SignalP"/>
    </source>
</evidence>
<evidence type="ECO:0000313" key="3">
    <source>
        <dbReference type="Proteomes" id="UP000706891"/>
    </source>
</evidence>
<name>A0A939B8B3_9BACT</name>
<feature type="signal peptide" evidence="1">
    <location>
        <begin position="1"/>
        <end position="27"/>
    </location>
</feature>
<feature type="chain" id="PRO_5037297699" evidence="1">
    <location>
        <begin position="28"/>
        <end position="217"/>
    </location>
</feature>
<dbReference type="InterPro" id="IPR032293">
    <property type="entry name" value="DUF4840"/>
</dbReference>
<keyword evidence="1" id="KW-0732">Signal</keyword>
<evidence type="ECO:0000313" key="2">
    <source>
        <dbReference type="EMBL" id="MBM6674665.1"/>
    </source>
</evidence>
<comment type="caution">
    <text evidence="2">The sequence shown here is derived from an EMBL/GenBank/DDBJ whole genome shotgun (WGS) entry which is preliminary data.</text>
</comment>
<organism evidence="2 3">
    <name type="scientific">Marseilla massiliensis</name>
    <dbReference type="NCBI Taxonomy" id="1841864"/>
    <lineage>
        <taxon>Bacteria</taxon>
        <taxon>Pseudomonadati</taxon>
        <taxon>Bacteroidota</taxon>
        <taxon>Bacteroidia</taxon>
        <taxon>Bacteroidales</taxon>
        <taxon>Prevotellaceae</taxon>
        <taxon>Marseilla</taxon>
    </lineage>
</organism>
<dbReference type="AlphaFoldDB" id="A0A939B8B3"/>
<dbReference type="Proteomes" id="UP000706891">
    <property type="component" value="Unassembled WGS sequence"/>
</dbReference>
<protein>
    <submittedName>
        <fullName evidence="2">DUF4840 domain-containing protein</fullName>
    </submittedName>
</protein>
<reference evidence="2" key="2">
    <citation type="journal article" date="2021" name="Sci. Rep.">
        <title>The distribution of antibiotic resistance genes in chicken gut microbiota commensals.</title>
        <authorList>
            <person name="Juricova H."/>
            <person name="Matiasovicova J."/>
            <person name="Kubasova T."/>
            <person name="Cejkova D."/>
            <person name="Rychlik I."/>
        </authorList>
    </citation>
    <scope>NUCLEOTIDE SEQUENCE</scope>
    <source>
        <strain evidence="2">An824</strain>
    </source>
</reference>
<dbReference type="EMBL" id="JACJJG010000109">
    <property type="protein sequence ID" value="MBM6674665.1"/>
    <property type="molecule type" value="Genomic_DNA"/>
</dbReference>
<accession>A0A939B8B3</accession>
<gene>
    <name evidence="2" type="ORF">H6A34_12365</name>
</gene>
<sequence length="217" mass="23180">MEKQFKAKMLFASLFMLGCTMTFVSCSDDDDNNTPPTDVTAASVYGDYTGTMTTATISTTDDSGTEEGDQTGTAVSAKVEGDTIYFDNFPIKDIVMSVVGDETTADQIVEAVGNVSYKIGYTPTVNEAKDSVMLALDPKPLQLSIEIPASSEGEEAQTLDIEVKVSPAEGANYEGKSTNLKFMFSADEVLLGAGDAQISLPNFNQTTFDFNMKKGGK</sequence>